<reference evidence="2 3" key="1">
    <citation type="submission" date="2022-12" db="EMBL/GenBank/DDBJ databases">
        <title>Dasania phycosphaerae sp. nov., isolated from particulate material of the south coast of Korea.</title>
        <authorList>
            <person name="Jiang Y."/>
        </authorList>
    </citation>
    <scope>NUCLEOTIDE SEQUENCE [LARGE SCALE GENOMIC DNA]</scope>
    <source>
        <strain evidence="2 3">GY-19</strain>
    </source>
</reference>
<dbReference type="Gene3D" id="2.60.120.200">
    <property type="match status" value="1"/>
</dbReference>
<dbReference type="EMBL" id="JAPTGG010000004">
    <property type="protein sequence ID" value="MCZ0864801.1"/>
    <property type="molecule type" value="Genomic_DNA"/>
</dbReference>
<dbReference type="RefSeq" id="WP_258330954.1">
    <property type="nucleotide sequence ID" value="NZ_JAPTGG010000004.1"/>
</dbReference>
<accession>A0A9J6RKC4</accession>
<gene>
    <name evidence="2" type="ORF">O0V09_06290</name>
</gene>
<evidence type="ECO:0000313" key="2">
    <source>
        <dbReference type="EMBL" id="MCZ0864801.1"/>
    </source>
</evidence>
<organism evidence="2 3">
    <name type="scientific">Dasania phycosphaerae</name>
    <dbReference type="NCBI Taxonomy" id="2950436"/>
    <lineage>
        <taxon>Bacteria</taxon>
        <taxon>Pseudomonadati</taxon>
        <taxon>Pseudomonadota</taxon>
        <taxon>Gammaproteobacteria</taxon>
        <taxon>Cellvibrionales</taxon>
        <taxon>Spongiibacteraceae</taxon>
        <taxon>Dasania</taxon>
    </lineage>
</organism>
<proteinExistence type="predicted"/>
<evidence type="ECO:0000256" key="1">
    <source>
        <dbReference type="SAM" id="SignalP"/>
    </source>
</evidence>
<sequence>MKNKQTIIGSAQSLLLLALAAMLAACSGGSGGGGSDRENDLSGDLSEPEFVYSGPSPSSSKIQNFKINFYDQLVKNNRCGSCHTPGGGAPTHFVNQDDVNLAWQAANTVVNLADPAKSKVVQRVANGHNCWIPGGDATCAVTIQAYIERWAAGLAEGVTSVTLLPRTYYAPAPSQRLPDTYADAAALLPLSDSAELMGLLRSYCAGCHSDTSAQAQSPFFASADNDIAYDALSGRINLSSPSESRIVVRVAQERHNCGSNCGTIATEFTDAISRLAALVPAVGINLATTQISAAQGLVRDGIVASTGGRVEGSLLAKWEFREGEGITVADTSGVDPAIVLTASGDHTWMSGWGMRFDGGRAQGAVETSTKLSGQLSLTGEYTIETWVVPFNVSQEDAWIVAYSGSNTSRNFMLSQSLYNYNLAVRSSVGSGNGGEPILSTLGAQEAAQAALQHVVTTYTPLEGRKLYVNGVDMGLTDPVGGGQLNNWNAGFALTIGNSVGGNRPWQGAVRMAAVHDRALTQAQIAANYAVGVGQKYYMLFSIAEHINDPGNCNVGSGASRVDYCYIVFEVSEYDNASYLFARPVFINLNPSPSALSFNLQGLRLGINGQLALVGQSFSNLNVTVDSSTFSDVGFSQPAQVLSEQGTIIAKEFGPNGPDPDVFFLAFENINGNTSVFDDGSDDAASYAFTATGIDDVSDIIVRTFDQINQSFASITGVSSASAAVSAVTGKTVSETFTALKEQLPSVNSFQAYMSSHQMAVTQLAAAYCDALVQDAGLRASLFPGFDFSGNVSTHPQMSDETIIGETYWGGNIVDPLIDKSMNTGLLSAGARTGIYDRVVTLITDINDNHPYVFDGSNYVPDPDMSKHNKKDGLRYCLNNAPCPDAKTAEVVKGACTAVLASGALTIH</sequence>
<keyword evidence="3" id="KW-1185">Reference proteome</keyword>
<dbReference type="InterPro" id="IPR036280">
    <property type="entry name" value="Multihaem_cyt_sf"/>
</dbReference>
<dbReference type="Pfam" id="PF13385">
    <property type="entry name" value="Laminin_G_3"/>
    <property type="match status" value="1"/>
</dbReference>
<protein>
    <submittedName>
        <fullName evidence="2">LamG domain-containing protein</fullName>
    </submittedName>
</protein>
<evidence type="ECO:0000313" key="3">
    <source>
        <dbReference type="Proteomes" id="UP001069090"/>
    </source>
</evidence>
<feature type="chain" id="PRO_5039937842" evidence="1">
    <location>
        <begin position="25"/>
        <end position="907"/>
    </location>
</feature>
<dbReference type="PROSITE" id="PS51257">
    <property type="entry name" value="PROKAR_LIPOPROTEIN"/>
    <property type="match status" value="1"/>
</dbReference>
<name>A0A9J6RKC4_9GAMM</name>
<dbReference type="Proteomes" id="UP001069090">
    <property type="component" value="Unassembled WGS sequence"/>
</dbReference>
<comment type="caution">
    <text evidence="2">The sequence shown here is derived from an EMBL/GenBank/DDBJ whole genome shotgun (WGS) entry which is preliminary data.</text>
</comment>
<dbReference type="SUPFAM" id="SSF49899">
    <property type="entry name" value="Concanavalin A-like lectins/glucanases"/>
    <property type="match status" value="1"/>
</dbReference>
<dbReference type="InterPro" id="IPR013320">
    <property type="entry name" value="ConA-like_dom_sf"/>
</dbReference>
<keyword evidence="1" id="KW-0732">Signal</keyword>
<dbReference type="AlphaFoldDB" id="A0A9J6RKC4"/>
<dbReference type="SUPFAM" id="SSF48695">
    <property type="entry name" value="Multiheme cytochromes"/>
    <property type="match status" value="1"/>
</dbReference>
<feature type="signal peptide" evidence="1">
    <location>
        <begin position="1"/>
        <end position="24"/>
    </location>
</feature>